<sequence>MHSMNIATSDMNTPLHQTNDNNNGSHKGEEDNAYYDSIEDPQDEPESSSCWWRFTNIGDEKGRQLSRDGSVHVTDEVFNSVSHLAALFLSILGSILLIVEASAQGAPWKIVSFSIYGLSLCNLFASSTVHHSITTTPEWEEFFQTLDYLAIFPLIAGTFTPLCLVVLKNTTIGWTFFGTVWALSILSMILLVYHFAKIPKWLTMTLYITLGWMGVFLSYFMAPILGWKGLFWMIFGGVWFTVGGAIYTLELPNPIPGKFGFHEIWHLFVILGASSHWFLMYEHVLYFDH</sequence>
<feature type="binding site" evidence="5">
    <location>
        <position position="262"/>
    </location>
    <ligand>
        <name>Zn(2+)</name>
        <dbReference type="ChEBI" id="CHEBI:29105"/>
    </ligand>
</feature>
<dbReference type="AlphaFoldDB" id="A0AAD2FXX3"/>
<evidence type="ECO:0000256" key="6">
    <source>
        <dbReference type="SAM" id="MobiDB-lite"/>
    </source>
</evidence>
<protein>
    <recommendedName>
        <fullName evidence="10">Hemolysin III</fullName>
    </recommendedName>
</protein>
<keyword evidence="4 7" id="KW-0472">Membrane</keyword>
<keyword evidence="9" id="KW-1185">Reference proteome</keyword>
<feature type="binding site" evidence="5">
    <location>
        <position position="266"/>
    </location>
    <ligand>
        <name>Zn(2+)</name>
        <dbReference type="ChEBI" id="CHEBI:29105"/>
    </ligand>
</feature>
<dbReference type="Proteomes" id="UP001295423">
    <property type="component" value="Unassembled WGS sequence"/>
</dbReference>
<name>A0AAD2FXX3_9STRA</name>
<evidence type="ECO:0000256" key="5">
    <source>
        <dbReference type="PIRSR" id="PIRSR604254-1"/>
    </source>
</evidence>
<feature type="transmembrane region" description="Helical" evidence="7">
    <location>
        <begin position="77"/>
        <end position="98"/>
    </location>
</feature>
<feature type="transmembrane region" description="Helical" evidence="7">
    <location>
        <begin position="264"/>
        <end position="281"/>
    </location>
</feature>
<evidence type="ECO:0000256" key="3">
    <source>
        <dbReference type="ARBA" id="ARBA00022989"/>
    </source>
</evidence>
<dbReference type="PANTHER" id="PTHR20855">
    <property type="entry name" value="ADIPOR/PROGESTIN RECEPTOR-RELATED"/>
    <property type="match status" value="1"/>
</dbReference>
<dbReference type="InterPro" id="IPR004254">
    <property type="entry name" value="AdipoR/HlyIII-related"/>
</dbReference>
<dbReference type="Pfam" id="PF03006">
    <property type="entry name" value="HlyIII"/>
    <property type="match status" value="1"/>
</dbReference>
<evidence type="ECO:0008006" key="10">
    <source>
        <dbReference type="Google" id="ProtNLM"/>
    </source>
</evidence>
<accession>A0AAD2FXX3</accession>
<keyword evidence="5" id="KW-0862">Zinc</keyword>
<feature type="transmembrane region" description="Helical" evidence="7">
    <location>
        <begin position="201"/>
        <end position="222"/>
    </location>
</feature>
<keyword evidence="5" id="KW-0479">Metal-binding</keyword>
<keyword evidence="2 7" id="KW-0812">Transmembrane</keyword>
<proteinExistence type="predicted"/>
<gene>
    <name evidence="8" type="ORF">CYCCA115_LOCUS15420</name>
</gene>
<feature type="compositionally biased region" description="Acidic residues" evidence="6">
    <location>
        <begin position="31"/>
        <end position="46"/>
    </location>
</feature>
<keyword evidence="3 7" id="KW-1133">Transmembrane helix</keyword>
<evidence type="ECO:0000313" key="9">
    <source>
        <dbReference type="Proteomes" id="UP001295423"/>
    </source>
</evidence>
<dbReference type="PANTHER" id="PTHR20855:SF3">
    <property type="entry name" value="LD03007P"/>
    <property type="match status" value="1"/>
</dbReference>
<feature type="compositionally biased region" description="Polar residues" evidence="6">
    <location>
        <begin position="1"/>
        <end position="25"/>
    </location>
</feature>
<reference evidence="8" key="1">
    <citation type="submission" date="2023-08" db="EMBL/GenBank/DDBJ databases">
        <authorList>
            <person name="Audoor S."/>
            <person name="Bilcke G."/>
        </authorList>
    </citation>
    <scope>NUCLEOTIDE SEQUENCE</scope>
</reference>
<evidence type="ECO:0000256" key="1">
    <source>
        <dbReference type="ARBA" id="ARBA00004141"/>
    </source>
</evidence>
<feature type="transmembrane region" description="Helical" evidence="7">
    <location>
        <begin position="229"/>
        <end position="249"/>
    </location>
</feature>
<dbReference type="EMBL" id="CAKOGP040001870">
    <property type="protein sequence ID" value="CAJ1954828.1"/>
    <property type="molecule type" value="Genomic_DNA"/>
</dbReference>
<evidence type="ECO:0000256" key="7">
    <source>
        <dbReference type="SAM" id="Phobius"/>
    </source>
</evidence>
<dbReference type="GO" id="GO:0016020">
    <property type="term" value="C:membrane"/>
    <property type="evidence" value="ECO:0007669"/>
    <property type="project" value="UniProtKB-SubCell"/>
</dbReference>
<feature type="region of interest" description="Disordered" evidence="6">
    <location>
        <begin position="1"/>
        <end position="47"/>
    </location>
</feature>
<comment type="subcellular location">
    <subcellularLocation>
        <location evidence="1">Membrane</location>
        <topology evidence="1">Multi-pass membrane protein</topology>
    </subcellularLocation>
</comment>
<evidence type="ECO:0000256" key="4">
    <source>
        <dbReference type="ARBA" id="ARBA00023136"/>
    </source>
</evidence>
<comment type="caution">
    <text evidence="8">The sequence shown here is derived from an EMBL/GenBank/DDBJ whole genome shotgun (WGS) entry which is preliminary data.</text>
</comment>
<feature type="transmembrane region" description="Helical" evidence="7">
    <location>
        <begin position="110"/>
        <end position="128"/>
    </location>
</feature>
<feature type="binding site" evidence="5">
    <location>
        <position position="131"/>
    </location>
    <ligand>
        <name>Zn(2+)</name>
        <dbReference type="ChEBI" id="CHEBI:29105"/>
    </ligand>
</feature>
<feature type="transmembrane region" description="Helical" evidence="7">
    <location>
        <begin position="174"/>
        <end position="195"/>
    </location>
</feature>
<evidence type="ECO:0000256" key="2">
    <source>
        <dbReference type="ARBA" id="ARBA00022692"/>
    </source>
</evidence>
<organism evidence="8 9">
    <name type="scientific">Cylindrotheca closterium</name>
    <dbReference type="NCBI Taxonomy" id="2856"/>
    <lineage>
        <taxon>Eukaryota</taxon>
        <taxon>Sar</taxon>
        <taxon>Stramenopiles</taxon>
        <taxon>Ochrophyta</taxon>
        <taxon>Bacillariophyta</taxon>
        <taxon>Bacillariophyceae</taxon>
        <taxon>Bacillariophycidae</taxon>
        <taxon>Bacillariales</taxon>
        <taxon>Bacillariaceae</taxon>
        <taxon>Cylindrotheca</taxon>
    </lineage>
</organism>
<feature type="transmembrane region" description="Helical" evidence="7">
    <location>
        <begin position="148"/>
        <end position="167"/>
    </location>
</feature>
<dbReference type="GO" id="GO:0046872">
    <property type="term" value="F:metal ion binding"/>
    <property type="evidence" value="ECO:0007669"/>
    <property type="project" value="UniProtKB-KW"/>
</dbReference>
<evidence type="ECO:0000313" key="8">
    <source>
        <dbReference type="EMBL" id="CAJ1954828.1"/>
    </source>
</evidence>